<organism evidence="2 3">
    <name type="scientific">Venturia effusa</name>
    <dbReference type="NCBI Taxonomy" id="50376"/>
    <lineage>
        <taxon>Eukaryota</taxon>
        <taxon>Fungi</taxon>
        <taxon>Dikarya</taxon>
        <taxon>Ascomycota</taxon>
        <taxon>Pezizomycotina</taxon>
        <taxon>Dothideomycetes</taxon>
        <taxon>Pleosporomycetidae</taxon>
        <taxon>Venturiales</taxon>
        <taxon>Venturiaceae</taxon>
        <taxon>Venturia</taxon>
    </lineage>
</organism>
<name>A0A517KZE3_9PEZI</name>
<accession>A0A517KZE3</accession>
<gene>
    <name evidence="2" type="ORF">FKW77_004720</name>
</gene>
<evidence type="ECO:0000313" key="2">
    <source>
        <dbReference type="EMBL" id="QDS68747.1"/>
    </source>
</evidence>
<dbReference type="AlphaFoldDB" id="A0A517KZE3"/>
<proteinExistence type="predicted"/>
<dbReference type="Proteomes" id="UP000316270">
    <property type="component" value="Chromosome 2"/>
</dbReference>
<evidence type="ECO:0000256" key="1">
    <source>
        <dbReference type="SAM" id="MobiDB-lite"/>
    </source>
</evidence>
<sequence>MGMKRKRSADISPSTSTSSVLSSPSQASTSPCPHSRNHYNEMEIEPPIPNSTFSSWADAHREPLSARLNSRTRKRARDNRPDEESIHENTFQKLFSAQRQTQIDVISPYTTCQPPTLPAAPIQKSTLHSFWKLPHDPPPQSIFSATHPPGFENSDFRCDDCDRELYQSERFQGADIAAIHELAENTCA</sequence>
<dbReference type="EMBL" id="CP042186">
    <property type="protein sequence ID" value="QDS68747.1"/>
    <property type="molecule type" value="Genomic_DNA"/>
</dbReference>
<dbReference type="STRING" id="50376.A0A517KZE3"/>
<evidence type="ECO:0000313" key="3">
    <source>
        <dbReference type="Proteomes" id="UP000316270"/>
    </source>
</evidence>
<feature type="compositionally biased region" description="Low complexity" evidence="1">
    <location>
        <begin position="12"/>
        <end position="31"/>
    </location>
</feature>
<keyword evidence="3" id="KW-1185">Reference proteome</keyword>
<feature type="region of interest" description="Disordered" evidence="1">
    <location>
        <begin position="1"/>
        <end position="91"/>
    </location>
</feature>
<dbReference type="OrthoDB" id="5336357at2759"/>
<reference evidence="2 3" key="1">
    <citation type="submission" date="2019-07" db="EMBL/GenBank/DDBJ databases">
        <title>Finished genome of Venturia effusa.</title>
        <authorList>
            <person name="Young C.A."/>
            <person name="Cox M.P."/>
            <person name="Ganley A.R.D."/>
            <person name="David W.J."/>
        </authorList>
    </citation>
    <scope>NUCLEOTIDE SEQUENCE [LARGE SCALE GENOMIC DNA]</scope>
    <source>
        <strain evidence="3">albino</strain>
    </source>
</reference>
<feature type="compositionally biased region" description="Basic and acidic residues" evidence="1">
    <location>
        <begin position="78"/>
        <end position="87"/>
    </location>
</feature>
<protein>
    <submittedName>
        <fullName evidence="2">Uncharacterized protein</fullName>
    </submittedName>
</protein>